<protein>
    <submittedName>
        <fullName evidence="2">Uncharacterized protein</fullName>
    </submittedName>
</protein>
<evidence type="ECO:0000313" key="3">
    <source>
        <dbReference type="Proteomes" id="UP000274695"/>
    </source>
</evidence>
<comment type="caution">
    <text evidence="2">The sequence shown here is derived from an EMBL/GenBank/DDBJ whole genome shotgun (WGS) entry which is preliminary data.</text>
</comment>
<feature type="transmembrane region" description="Helical" evidence="1">
    <location>
        <begin position="32"/>
        <end position="54"/>
    </location>
</feature>
<accession>A0ABX9W6R7</accession>
<organism evidence="2 3">
    <name type="scientific">Zhongshania marina</name>
    <dbReference type="NCBI Taxonomy" id="2304603"/>
    <lineage>
        <taxon>Bacteria</taxon>
        <taxon>Pseudomonadati</taxon>
        <taxon>Pseudomonadota</taxon>
        <taxon>Gammaproteobacteria</taxon>
        <taxon>Cellvibrionales</taxon>
        <taxon>Spongiibacteraceae</taxon>
        <taxon>Zhongshania</taxon>
    </lineage>
</organism>
<dbReference type="EMBL" id="RHGB01000002">
    <property type="protein sequence ID" value="RNL67083.1"/>
    <property type="molecule type" value="Genomic_DNA"/>
</dbReference>
<gene>
    <name evidence="2" type="ORF">D0911_02325</name>
</gene>
<sequence length="91" mass="10135">MVAAYHSGYFCAATFFLLLIGQDILPRRFHTAFAYVLILIFCRSLSRLTIAVALNQSLLPACPDNGAANIRRLLDVGSLKENNNLEQNHVK</sequence>
<feature type="transmembrane region" description="Helical" evidence="1">
    <location>
        <begin position="6"/>
        <end position="25"/>
    </location>
</feature>
<name>A0ABX9W6R7_9GAMM</name>
<evidence type="ECO:0000313" key="2">
    <source>
        <dbReference type="EMBL" id="RNL67083.1"/>
    </source>
</evidence>
<proteinExistence type="predicted"/>
<keyword evidence="1" id="KW-0812">Transmembrane</keyword>
<dbReference type="Proteomes" id="UP000274695">
    <property type="component" value="Unassembled WGS sequence"/>
</dbReference>
<keyword evidence="1" id="KW-0472">Membrane</keyword>
<reference evidence="2 3" key="1">
    <citation type="submission" date="2018-10" db="EMBL/GenBank/DDBJ databases">
        <title>Draft genome sequence of Zhongshania sp. DSW25-10.</title>
        <authorList>
            <person name="Oh J."/>
        </authorList>
    </citation>
    <scope>NUCLEOTIDE SEQUENCE [LARGE SCALE GENOMIC DNA]</scope>
    <source>
        <strain evidence="2 3">DSW25-10</strain>
    </source>
</reference>
<keyword evidence="1" id="KW-1133">Transmembrane helix</keyword>
<keyword evidence="3" id="KW-1185">Reference proteome</keyword>
<evidence type="ECO:0000256" key="1">
    <source>
        <dbReference type="SAM" id="Phobius"/>
    </source>
</evidence>